<name>A0ACB9QS77_9MYRT</name>
<dbReference type="Proteomes" id="UP001057402">
    <property type="component" value="Chromosome 5"/>
</dbReference>
<gene>
    <name evidence="1" type="ORF">MLD38_017924</name>
</gene>
<reference evidence="2" key="1">
    <citation type="journal article" date="2023" name="Front. Plant Sci.">
        <title>Chromosomal-level genome assembly of Melastoma candidum provides insights into trichome evolution.</title>
        <authorList>
            <person name="Zhong Y."/>
            <person name="Wu W."/>
            <person name="Sun C."/>
            <person name="Zou P."/>
            <person name="Liu Y."/>
            <person name="Dai S."/>
            <person name="Zhou R."/>
        </authorList>
    </citation>
    <scope>NUCLEOTIDE SEQUENCE [LARGE SCALE GENOMIC DNA]</scope>
</reference>
<dbReference type="EMBL" id="CM042884">
    <property type="protein sequence ID" value="KAI4369489.1"/>
    <property type="molecule type" value="Genomic_DNA"/>
</dbReference>
<evidence type="ECO:0000313" key="1">
    <source>
        <dbReference type="EMBL" id="KAI4369489.1"/>
    </source>
</evidence>
<protein>
    <submittedName>
        <fullName evidence="1">Uncharacterized protein</fullName>
    </submittedName>
</protein>
<comment type="caution">
    <text evidence="1">The sequence shown here is derived from an EMBL/GenBank/DDBJ whole genome shotgun (WGS) entry which is preliminary data.</text>
</comment>
<proteinExistence type="predicted"/>
<organism evidence="1 2">
    <name type="scientific">Melastoma candidum</name>
    <dbReference type="NCBI Taxonomy" id="119954"/>
    <lineage>
        <taxon>Eukaryota</taxon>
        <taxon>Viridiplantae</taxon>
        <taxon>Streptophyta</taxon>
        <taxon>Embryophyta</taxon>
        <taxon>Tracheophyta</taxon>
        <taxon>Spermatophyta</taxon>
        <taxon>Magnoliopsida</taxon>
        <taxon>eudicotyledons</taxon>
        <taxon>Gunneridae</taxon>
        <taxon>Pentapetalae</taxon>
        <taxon>rosids</taxon>
        <taxon>malvids</taxon>
        <taxon>Myrtales</taxon>
        <taxon>Melastomataceae</taxon>
        <taxon>Melastomatoideae</taxon>
        <taxon>Melastomateae</taxon>
        <taxon>Melastoma</taxon>
    </lineage>
</organism>
<evidence type="ECO:0000313" key="2">
    <source>
        <dbReference type="Proteomes" id="UP001057402"/>
    </source>
</evidence>
<keyword evidence="2" id="KW-1185">Reference proteome</keyword>
<sequence>MDSLSLGDQPGIERMIADSQPAHYTVKVQSFSLFTKNAIDKYESGVFQAGGYKWKLLIHPNGNKSRNAKDHISMYLSIAETTSLPQGWEIHAVVRFFLLDQNQDNYLAVQATKERRFREMTLEWGFDQFLPLKAFMDTRNGYLVDDTCVFGVEVFVTRERSAGNGENLTLVKDALVNYYYWNIDGYSKIVDKEFVESAVFMAGDQRWQVRLHPLGKGAGAGNSVSLYLKLVGAESLPPTAKIFAEFSLRIVDQLQSRNYYGKATHWFSKSSPDAGWAKFISRLSFMNPNTGTLVKDNAMVVAAVTIHGTSVNEGHPDKLCDQISNAILDACLAQDPESKVACETCTKTNMVMVFDEITTRADVNY</sequence>
<accession>A0ACB9QS77</accession>